<dbReference type="PRINTS" id="PR00773">
    <property type="entry name" value="GRPEPROTEIN"/>
</dbReference>
<sequence length="198" mass="21583">MSDPTNADKKAESTENRGGAEPSSLSQPSAESDIAQPEPFTELENLYTENAGLKDKLLRALAEVENVRRRAEREIADAKTYGVANFAREMLSFADNLRRAIESVPEGARAEPAVASLLEGVDVMERDFLARLTRFGVRKIDAKGARFDPNQHEALFEIPDETQPAGTVAQVVEQGYMIGERVLRPAKVGVARGGSKPS</sequence>
<evidence type="ECO:0000313" key="9">
    <source>
        <dbReference type="EMBL" id="AZG75819.1"/>
    </source>
</evidence>
<dbReference type="InterPro" id="IPR013805">
    <property type="entry name" value="GrpE_CC"/>
</dbReference>
<dbReference type="InterPro" id="IPR000740">
    <property type="entry name" value="GrpE"/>
</dbReference>
<dbReference type="SUPFAM" id="SSF58014">
    <property type="entry name" value="Coiled-coil domain of nucleotide exchange factor GrpE"/>
    <property type="match status" value="1"/>
</dbReference>
<keyword evidence="2 4" id="KW-0346">Stress response</keyword>
<dbReference type="PANTHER" id="PTHR21237:SF23">
    <property type="entry name" value="GRPE PROTEIN HOMOLOG, MITOCHONDRIAL"/>
    <property type="match status" value="1"/>
</dbReference>
<protein>
    <recommendedName>
        <fullName evidence="4 5">Protein GrpE</fullName>
    </recommendedName>
    <alternativeName>
        <fullName evidence="4">HSP-70 cofactor</fullName>
    </alternativeName>
</protein>
<dbReference type="KEGG" id="mros:EHO51_03185"/>
<reference evidence="9 10" key="1">
    <citation type="submission" date="2018-11" db="EMBL/GenBank/DDBJ databases">
        <title>Genome squencing of methanotrophic bacteria isolated from alkaline groundwater in Korea.</title>
        <authorList>
            <person name="Nguyen L.N."/>
        </authorList>
    </citation>
    <scope>NUCLEOTIDE SEQUENCE [LARGE SCALE GENOMIC DNA]</scope>
    <source>
        <strain evidence="9 10">GW6</strain>
    </source>
</reference>
<dbReference type="Gene3D" id="2.30.22.10">
    <property type="entry name" value="Head domain of nucleotide exchange factor GrpE"/>
    <property type="match status" value="1"/>
</dbReference>
<evidence type="ECO:0000256" key="1">
    <source>
        <dbReference type="ARBA" id="ARBA00009054"/>
    </source>
</evidence>
<dbReference type="GO" id="GO:0051082">
    <property type="term" value="F:unfolded protein binding"/>
    <property type="evidence" value="ECO:0007669"/>
    <property type="project" value="TreeGrafter"/>
</dbReference>
<evidence type="ECO:0000256" key="2">
    <source>
        <dbReference type="ARBA" id="ARBA00023016"/>
    </source>
</evidence>
<feature type="coiled-coil region" evidence="7">
    <location>
        <begin position="43"/>
        <end position="81"/>
    </location>
</feature>
<evidence type="ECO:0000256" key="7">
    <source>
        <dbReference type="SAM" id="Coils"/>
    </source>
</evidence>
<keyword evidence="3 4" id="KW-0143">Chaperone</keyword>
<comment type="subcellular location">
    <subcellularLocation>
        <location evidence="4">Cytoplasm</location>
    </subcellularLocation>
</comment>
<comment type="similarity">
    <text evidence="1 4 6">Belongs to the GrpE family.</text>
</comment>
<evidence type="ECO:0000256" key="8">
    <source>
        <dbReference type="SAM" id="MobiDB-lite"/>
    </source>
</evidence>
<gene>
    <name evidence="4 9" type="primary">grpE</name>
    <name evidence="9" type="ORF">EHO51_03185</name>
</gene>
<dbReference type="SUPFAM" id="SSF51064">
    <property type="entry name" value="Head domain of nucleotide exchange factor GrpE"/>
    <property type="match status" value="1"/>
</dbReference>
<evidence type="ECO:0000313" key="10">
    <source>
        <dbReference type="Proteomes" id="UP000273982"/>
    </source>
</evidence>
<dbReference type="FunFam" id="2.30.22.10:FF:000002">
    <property type="entry name" value="GrpE protein homolog"/>
    <property type="match status" value="1"/>
</dbReference>
<dbReference type="GO" id="GO:0042803">
    <property type="term" value="F:protein homodimerization activity"/>
    <property type="evidence" value="ECO:0007669"/>
    <property type="project" value="InterPro"/>
</dbReference>
<dbReference type="HAMAP" id="MF_01151">
    <property type="entry name" value="GrpE"/>
    <property type="match status" value="1"/>
</dbReference>
<dbReference type="EMBL" id="CP034086">
    <property type="protein sequence ID" value="AZG75819.1"/>
    <property type="molecule type" value="Genomic_DNA"/>
</dbReference>
<keyword evidence="7" id="KW-0175">Coiled coil</keyword>
<comment type="function">
    <text evidence="4 5">Participates actively in the response to hyperosmotic and heat shock by preventing the aggregation of stress-denatured proteins, in association with DnaK and GrpE. It is the nucleotide exchange factor for DnaK and may function as a thermosensor. Unfolded proteins bind initially to DnaJ; upon interaction with the DnaJ-bound protein, DnaK hydrolyzes its bound ATP, resulting in the formation of a stable complex. GrpE releases ADP from DnaK; ATP binding to DnaK triggers the release of the substrate protein, thus completing the reaction cycle. Several rounds of ATP-dependent interactions between DnaJ, DnaK and GrpE are required for fully efficient folding.</text>
</comment>
<dbReference type="Proteomes" id="UP000273982">
    <property type="component" value="Chromosome"/>
</dbReference>
<keyword evidence="4" id="KW-0963">Cytoplasm</keyword>
<name>A0A3G8M1I1_9HYPH</name>
<dbReference type="Gene3D" id="3.90.20.20">
    <property type="match status" value="1"/>
</dbReference>
<dbReference type="GO" id="GO:0051087">
    <property type="term" value="F:protein-folding chaperone binding"/>
    <property type="evidence" value="ECO:0007669"/>
    <property type="project" value="InterPro"/>
</dbReference>
<dbReference type="CDD" id="cd00446">
    <property type="entry name" value="GrpE"/>
    <property type="match status" value="1"/>
</dbReference>
<dbReference type="AlphaFoldDB" id="A0A3G8M1I1"/>
<evidence type="ECO:0000256" key="5">
    <source>
        <dbReference type="RuleBase" id="RU000639"/>
    </source>
</evidence>
<evidence type="ECO:0000256" key="4">
    <source>
        <dbReference type="HAMAP-Rule" id="MF_01151"/>
    </source>
</evidence>
<dbReference type="PANTHER" id="PTHR21237">
    <property type="entry name" value="GRPE PROTEIN"/>
    <property type="match status" value="1"/>
</dbReference>
<evidence type="ECO:0000256" key="3">
    <source>
        <dbReference type="ARBA" id="ARBA00023186"/>
    </source>
</evidence>
<dbReference type="RefSeq" id="WP_124737670.1">
    <property type="nucleotide sequence ID" value="NZ_CP034086.1"/>
</dbReference>
<dbReference type="InterPro" id="IPR009012">
    <property type="entry name" value="GrpE_head"/>
</dbReference>
<dbReference type="GO" id="GO:0005737">
    <property type="term" value="C:cytoplasm"/>
    <property type="evidence" value="ECO:0007669"/>
    <property type="project" value="UniProtKB-SubCell"/>
</dbReference>
<accession>A0A3G8M1I1</accession>
<dbReference type="Pfam" id="PF01025">
    <property type="entry name" value="GrpE"/>
    <property type="match status" value="1"/>
</dbReference>
<dbReference type="NCBIfam" id="NF010739">
    <property type="entry name" value="PRK14141.1"/>
    <property type="match status" value="1"/>
</dbReference>
<feature type="region of interest" description="Disordered" evidence="8">
    <location>
        <begin position="1"/>
        <end position="41"/>
    </location>
</feature>
<dbReference type="PROSITE" id="PS01071">
    <property type="entry name" value="GRPE"/>
    <property type="match status" value="1"/>
</dbReference>
<comment type="subunit">
    <text evidence="4">Homodimer.</text>
</comment>
<proteinExistence type="inferred from homology"/>
<dbReference type="GO" id="GO:0000774">
    <property type="term" value="F:adenyl-nucleotide exchange factor activity"/>
    <property type="evidence" value="ECO:0007669"/>
    <property type="project" value="InterPro"/>
</dbReference>
<dbReference type="GO" id="GO:0006457">
    <property type="term" value="P:protein folding"/>
    <property type="evidence" value="ECO:0007669"/>
    <property type="project" value="InterPro"/>
</dbReference>
<evidence type="ECO:0000256" key="6">
    <source>
        <dbReference type="RuleBase" id="RU004478"/>
    </source>
</evidence>
<feature type="compositionally biased region" description="Basic and acidic residues" evidence="8">
    <location>
        <begin position="1"/>
        <end position="15"/>
    </location>
</feature>
<organism evidence="9 10">
    <name type="scientific">Methylocystis rosea</name>
    <dbReference type="NCBI Taxonomy" id="173366"/>
    <lineage>
        <taxon>Bacteria</taxon>
        <taxon>Pseudomonadati</taxon>
        <taxon>Pseudomonadota</taxon>
        <taxon>Alphaproteobacteria</taxon>
        <taxon>Hyphomicrobiales</taxon>
        <taxon>Methylocystaceae</taxon>
        <taxon>Methylocystis</taxon>
    </lineage>
</organism>